<evidence type="ECO:0000313" key="1">
    <source>
        <dbReference type="EMBL" id="JAE07780.1"/>
    </source>
</evidence>
<organism evidence="1">
    <name type="scientific">Arundo donax</name>
    <name type="common">Giant reed</name>
    <name type="synonym">Donax arundinaceus</name>
    <dbReference type="NCBI Taxonomy" id="35708"/>
    <lineage>
        <taxon>Eukaryota</taxon>
        <taxon>Viridiplantae</taxon>
        <taxon>Streptophyta</taxon>
        <taxon>Embryophyta</taxon>
        <taxon>Tracheophyta</taxon>
        <taxon>Spermatophyta</taxon>
        <taxon>Magnoliopsida</taxon>
        <taxon>Liliopsida</taxon>
        <taxon>Poales</taxon>
        <taxon>Poaceae</taxon>
        <taxon>PACMAD clade</taxon>
        <taxon>Arundinoideae</taxon>
        <taxon>Arundineae</taxon>
        <taxon>Arundo</taxon>
    </lineage>
</organism>
<reference evidence="1" key="2">
    <citation type="journal article" date="2015" name="Data Brief">
        <title>Shoot transcriptome of the giant reed, Arundo donax.</title>
        <authorList>
            <person name="Barrero R.A."/>
            <person name="Guerrero F.D."/>
            <person name="Moolhuijzen P."/>
            <person name="Goolsby J.A."/>
            <person name="Tidwell J."/>
            <person name="Bellgard S.E."/>
            <person name="Bellgard M.I."/>
        </authorList>
    </citation>
    <scope>NUCLEOTIDE SEQUENCE</scope>
    <source>
        <tissue evidence="1">Shoot tissue taken approximately 20 cm above the soil surface</tissue>
    </source>
</reference>
<sequence length="21" mass="2315">MVSIANNGYMVCSCLLIKKRA</sequence>
<accession>A0A0A9F426</accession>
<dbReference type="AlphaFoldDB" id="A0A0A9F426"/>
<reference evidence="1" key="1">
    <citation type="submission" date="2014-09" db="EMBL/GenBank/DDBJ databases">
        <authorList>
            <person name="Magalhaes I.L.F."/>
            <person name="Oliveira U."/>
            <person name="Santos F.R."/>
            <person name="Vidigal T.H.D.A."/>
            <person name="Brescovit A.D."/>
            <person name="Santos A.J."/>
        </authorList>
    </citation>
    <scope>NUCLEOTIDE SEQUENCE</scope>
    <source>
        <tissue evidence="1">Shoot tissue taken approximately 20 cm above the soil surface</tissue>
    </source>
</reference>
<proteinExistence type="predicted"/>
<dbReference type="EMBL" id="GBRH01190116">
    <property type="protein sequence ID" value="JAE07780.1"/>
    <property type="molecule type" value="Transcribed_RNA"/>
</dbReference>
<protein>
    <submittedName>
        <fullName evidence="1">Uncharacterized protein</fullName>
    </submittedName>
</protein>
<name>A0A0A9F426_ARUDO</name>